<dbReference type="NCBIfam" id="NF038302">
    <property type="entry name" value="EPS_HpsE"/>
    <property type="match status" value="1"/>
</dbReference>
<evidence type="ECO:0000313" key="3">
    <source>
        <dbReference type="Proteomes" id="UP000299794"/>
    </source>
</evidence>
<comment type="caution">
    <text evidence="2">The sequence shown here is derived from an EMBL/GenBank/DDBJ whole genome shotgun (WGS) entry which is preliminary data.</text>
</comment>
<dbReference type="PANTHER" id="PTHR43685:SF3">
    <property type="entry name" value="SLR2126 PROTEIN"/>
    <property type="match status" value="1"/>
</dbReference>
<evidence type="ECO:0000259" key="1">
    <source>
        <dbReference type="Pfam" id="PF00535"/>
    </source>
</evidence>
<organism evidence="2 3">
    <name type="scientific">Planktothrix agardhii CCAP 1459/11A</name>
    <dbReference type="NCBI Taxonomy" id="282420"/>
    <lineage>
        <taxon>Bacteria</taxon>
        <taxon>Bacillati</taxon>
        <taxon>Cyanobacteriota</taxon>
        <taxon>Cyanophyceae</taxon>
        <taxon>Oscillatoriophycideae</taxon>
        <taxon>Oscillatoriales</taxon>
        <taxon>Microcoleaceae</taxon>
        <taxon>Planktothrix</taxon>
    </lineage>
</organism>
<proteinExistence type="predicted"/>
<dbReference type="InterPro" id="IPR001173">
    <property type="entry name" value="Glyco_trans_2-like"/>
</dbReference>
<evidence type="ECO:0000313" key="2">
    <source>
        <dbReference type="EMBL" id="GDZ94044.1"/>
    </source>
</evidence>
<reference evidence="3" key="1">
    <citation type="submission" date="2019-02" db="EMBL/GenBank/DDBJ databases">
        <title>Draft genome sequence of Planktothrix agardhii NIES-905.</title>
        <authorList>
            <person name="Yamaguchi H."/>
            <person name="Suzuki S."/>
            <person name="Kawachi M."/>
        </authorList>
    </citation>
    <scope>NUCLEOTIDE SEQUENCE [LARGE SCALE GENOMIC DNA]</scope>
    <source>
        <strain evidence="3">CCAP 1459/11A</strain>
    </source>
</reference>
<dbReference type="PANTHER" id="PTHR43685">
    <property type="entry name" value="GLYCOSYLTRANSFERASE"/>
    <property type="match status" value="1"/>
</dbReference>
<accession>A0A4P5ZG45</accession>
<dbReference type="Proteomes" id="UP000299794">
    <property type="component" value="Unassembled WGS sequence"/>
</dbReference>
<sequence length="312" mass="35899">MIDFTVVIPTYNGASRVPDVLEKLQLQTGTENITWEIIVVDNNSNDQTADVVQNMIISWQEVFPLKYVFEAKQGIAFARQKGVEESQGELIGFLDDDNFPNSDWVLQAYLFGQEHPKAGSYGGQIHGIYEVKPPENFKRIEHLLLAIRESGDQSFLFCPEQLKLPSGAGLVVRKQAWLDHVPLQLMNTGRGGNDYEISLNLYKGGWEIWYNPEMHLNHYIPSDRLEKKYLLSLASLYGLKSCEFRMLITPKWKKTITFFKVMLGGIKRYIQHQIKHKKDIEIDIVAACELKFFRASAISPFYFLQKVIFKKS</sequence>
<dbReference type="SUPFAM" id="SSF53448">
    <property type="entry name" value="Nucleotide-diphospho-sugar transferases"/>
    <property type="match status" value="1"/>
</dbReference>
<keyword evidence="2" id="KW-0808">Transferase</keyword>
<dbReference type="Pfam" id="PF00535">
    <property type="entry name" value="Glycos_transf_2"/>
    <property type="match status" value="1"/>
</dbReference>
<dbReference type="InterPro" id="IPR050834">
    <property type="entry name" value="Glycosyltransf_2"/>
</dbReference>
<dbReference type="GO" id="GO:0016740">
    <property type="term" value="F:transferase activity"/>
    <property type="evidence" value="ECO:0007669"/>
    <property type="project" value="UniProtKB-KW"/>
</dbReference>
<feature type="domain" description="Glycosyltransferase 2-like" evidence="1">
    <location>
        <begin position="5"/>
        <end position="139"/>
    </location>
</feature>
<dbReference type="InterPro" id="IPR029044">
    <property type="entry name" value="Nucleotide-diphossugar_trans"/>
</dbReference>
<dbReference type="CDD" id="cd00761">
    <property type="entry name" value="Glyco_tranf_GTA_type"/>
    <property type="match status" value="1"/>
</dbReference>
<protein>
    <submittedName>
        <fullName evidence="2">Glycosyl transferase family protein</fullName>
    </submittedName>
</protein>
<gene>
    <name evidence="2" type="ORF">PA905_19940</name>
</gene>
<dbReference type="RefSeq" id="WP_036832643.1">
    <property type="nucleotide sequence ID" value="NZ_BJCD01000039.1"/>
</dbReference>
<dbReference type="Gene3D" id="3.90.550.10">
    <property type="entry name" value="Spore Coat Polysaccharide Biosynthesis Protein SpsA, Chain A"/>
    <property type="match status" value="1"/>
</dbReference>
<dbReference type="EMBL" id="BJCD01000039">
    <property type="protein sequence ID" value="GDZ94044.1"/>
    <property type="molecule type" value="Genomic_DNA"/>
</dbReference>
<name>A0A4P5ZG45_PLAAG</name>
<dbReference type="AlphaFoldDB" id="A0A4P5ZG45"/>